<dbReference type="Proteomes" id="UP001331561">
    <property type="component" value="Unassembled WGS sequence"/>
</dbReference>
<evidence type="ECO:0000313" key="3">
    <source>
        <dbReference type="Proteomes" id="UP001331561"/>
    </source>
</evidence>
<name>A0ABU6K4D0_9RHOO</name>
<feature type="compositionally biased region" description="Pro residues" evidence="1">
    <location>
        <begin position="89"/>
        <end position="102"/>
    </location>
</feature>
<feature type="region of interest" description="Disordered" evidence="1">
    <location>
        <begin position="73"/>
        <end position="102"/>
    </location>
</feature>
<comment type="caution">
    <text evidence="2">The sequence shown here is derived from an EMBL/GenBank/DDBJ whole genome shotgun (WGS) entry which is preliminary data.</text>
</comment>
<organism evidence="2 3">
    <name type="scientific">Uliginosibacterium silvisoli</name>
    <dbReference type="NCBI Taxonomy" id="3114758"/>
    <lineage>
        <taxon>Bacteria</taxon>
        <taxon>Pseudomonadati</taxon>
        <taxon>Pseudomonadota</taxon>
        <taxon>Betaproteobacteria</taxon>
        <taxon>Rhodocyclales</taxon>
        <taxon>Zoogloeaceae</taxon>
        <taxon>Uliginosibacterium</taxon>
    </lineage>
</organism>
<reference evidence="2 3" key="1">
    <citation type="submission" date="2024-01" db="EMBL/GenBank/DDBJ databases">
        <title>Uliginosibacterium soil sp. nov.</title>
        <authorList>
            <person name="Lv Y."/>
        </authorList>
    </citation>
    <scope>NUCLEOTIDE SEQUENCE [LARGE SCALE GENOMIC DNA]</scope>
    <source>
        <strain evidence="2 3">H3</strain>
    </source>
</reference>
<gene>
    <name evidence="2" type="ORF">VVD49_13595</name>
</gene>
<dbReference type="RefSeq" id="WP_327599722.1">
    <property type="nucleotide sequence ID" value="NZ_JAYXHS010000002.1"/>
</dbReference>
<accession>A0ABU6K4D0</accession>
<proteinExistence type="predicted"/>
<dbReference type="EMBL" id="JAYXHS010000002">
    <property type="protein sequence ID" value="MEC5386763.1"/>
    <property type="molecule type" value="Genomic_DNA"/>
</dbReference>
<evidence type="ECO:0008006" key="4">
    <source>
        <dbReference type="Google" id="ProtNLM"/>
    </source>
</evidence>
<feature type="region of interest" description="Disordered" evidence="1">
    <location>
        <begin position="29"/>
        <end position="59"/>
    </location>
</feature>
<keyword evidence="3" id="KW-1185">Reference proteome</keyword>
<protein>
    <recommendedName>
        <fullName evidence="4">Type II secretion system protein GspC N-terminal domain-containing protein</fullName>
    </recommendedName>
</protein>
<sequence>MKALVKYKIWIALVAVVLVSWWVSGFDEEPQQSTSKRARSSASTVRKSPTAKADQRDPAEALALIARGFKPRDAMDKMSDDPFVTASFEPPPPPPPPPPKPVAPPLNFKYLGVLRDGDDGRNAGTANADGADASPKERAVFLDSGGQLLIARKGDTLAGQYRVLEIGDTSMQFEYLPLAERQTLNFGR</sequence>
<evidence type="ECO:0000256" key="1">
    <source>
        <dbReference type="SAM" id="MobiDB-lite"/>
    </source>
</evidence>
<evidence type="ECO:0000313" key="2">
    <source>
        <dbReference type="EMBL" id="MEC5386763.1"/>
    </source>
</evidence>